<reference evidence="2 3" key="1">
    <citation type="submission" date="2016-07" db="EMBL/GenBank/DDBJ databases">
        <title>Characterization of isolates of Eisenbergiella tayi derived from blood cultures, using whole genome sequencing.</title>
        <authorList>
            <person name="Burdz T."/>
            <person name="Wiebe D."/>
            <person name="Huynh C."/>
            <person name="Bernard K."/>
        </authorList>
    </citation>
    <scope>NUCLEOTIDE SEQUENCE [LARGE SCALE GENOMIC DNA]</scope>
    <source>
        <strain evidence="2 3">NML 120489</strain>
    </source>
</reference>
<comment type="similarity">
    <text evidence="1">Belongs to the HyuE racemase family.</text>
</comment>
<name>A0A1E3AX11_9FIRM</name>
<organism evidence="2 3">
    <name type="scientific">Eisenbergiella tayi</name>
    <dbReference type="NCBI Taxonomy" id="1432052"/>
    <lineage>
        <taxon>Bacteria</taxon>
        <taxon>Bacillati</taxon>
        <taxon>Bacillota</taxon>
        <taxon>Clostridia</taxon>
        <taxon>Lachnospirales</taxon>
        <taxon>Lachnospiraceae</taxon>
        <taxon>Eisenbergiella</taxon>
    </lineage>
</organism>
<dbReference type="Gene3D" id="3.40.50.12500">
    <property type="match status" value="1"/>
</dbReference>
<dbReference type="Pfam" id="PF01177">
    <property type="entry name" value="Asp_Glu_race"/>
    <property type="match status" value="1"/>
</dbReference>
<evidence type="ECO:0000313" key="3">
    <source>
        <dbReference type="Proteomes" id="UP000095003"/>
    </source>
</evidence>
<dbReference type="InterPro" id="IPR015942">
    <property type="entry name" value="Asp/Glu/hydantoin_racemase"/>
</dbReference>
<dbReference type="EMBL" id="MCGI01000001">
    <property type="protein sequence ID" value="ODM13250.1"/>
    <property type="molecule type" value="Genomic_DNA"/>
</dbReference>
<gene>
    <name evidence="2" type="ORF">BEH84_00965</name>
</gene>
<dbReference type="AlphaFoldDB" id="A0A1E3AX11"/>
<dbReference type="GO" id="GO:0047661">
    <property type="term" value="F:amino-acid racemase activity"/>
    <property type="evidence" value="ECO:0007669"/>
    <property type="project" value="InterPro"/>
</dbReference>
<dbReference type="InterPro" id="IPR053714">
    <property type="entry name" value="Iso_Racemase_Enz_sf"/>
</dbReference>
<protein>
    <submittedName>
        <fullName evidence="2">Asp/Glu/Hydantoin racemase</fullName>
    </submittedName>
</protein>
<evidence type="ECO:0000256" key="1">
    <source>
        <dbReference type="ARBA" id="ARBA00038414"/>
    </source>
</evidence>
<sequence>MKKVAVIHTTPVTIPTLKKLLTDNRRPDEEEIEVINFLDDSMLPEINRLGHPSEGVKYRLNTLLLLCQTTGADAVLCACSSIGGLVEEGSSLVGIPVFRIDEPMARLAAGYSRIGVAATLHSTIMPTTELIRRKAAIAGKEISIQSTVIENVGNLLAENKGDLYDEMVGEQLRLLLEENEVVVLAQASMARAVERWPEEEKSRCLTSPVSGVEAVRDYLRKKEG</sequence>
<proteinExistence type="inferred from homology"/>
<dbReference type="RefSeq" id="WP_069155923.1">
    <property type="nucleotide sequence ID" value="NZ_DBFYTC010000012.1"/>
</dbReference>
<dbReference type="Proteomes" id="UP000095003">
    <property type="component" value="Unassembled WGS sequence"/>
</dbReference>
<comment type="caution">
    <text evidence="2">The sequence shown here is derived from an EMBL/GenBank/DDBJ whole genome shotgun (WGS) entry which is preliminary data.</text>
</comment>
<evidence type="ECO:0000313" key="2">
    <source>
        <dbReference type="EMBL" id="ODM13250.1"/>
    </source>
</evidence>
<dbReference type="GeneID" id="93299472"/>
<accession>A0A1E3AX11</accession>